<name>A0ABS8HRD0_9FIRM</name>
<dbReference type="RefSeq" id="WP_229534861.1">
    <property type="nucleotide sequence ID" value="NZ_JAJHJB010000010.1"/>
</dbReference>
<sequence>MKIMTILGTRPEIIRLSRIIPLLDDLCEHILVHTGQNFDRTLSDIFFTELKLRPPDYLLDCQAQTAMGQIGEILRGCEQVMLKERPDRLLILGDTNSALAALVAKRLRIPVYHMEAGNRCYDDRVPEEINRRIVDHCSDILLPYTERSRANLLREGIDGNRIYVTGNPIGEVLSHYADNILQSQVLQAMGVAAQGYFLVTLHRTENVDDGDRLEKFITALHRLYAEYGLPLICTLHPRTRSQLVKQKRTFIGTGIQIVEPLGLFDFVLLEQNAYCVLSDSGTVQEECCLYKTPNVTLRDVTERPETLEAGSNLLAGCDPAAILRAVQTVLHQGRNWQPPREYLVANVSQKVLKILLGI</sequence>
<evidence type="ECO:0000256" key="1">
    <source>
        <dbReference type="RuleBase" id="RU003513"/>
    </source>
</evidence>
<organism evidence="3 4">
    <name type="scientific">Pelosinus baikalensis</name>
    <dbReference type="NCBI Taxonomy" id="2892015"/>
    <lineage>
        <taxon>Bacteria</taxon>
        <taxon>Bacillati</taxon>
        <taxon>Bacillota</taxon>
        <taxon>Negativicutes</taxon>
        <taxon>Selenomonadales</taxon>
        <taxon>Sporomusaceae</taxon>
        <taxon>Pelosinus</taxon>
    </lineage>
</organism>
<accession>A0ABS8HRD0</accession>
<dbReference type="InterPro" id="IPR003331">
    <property type="entry name" value="UDP_GlcNAc_Epimerase_2_dom"/>
</dbReference>
<comment type="caution">
    <text evidence="3">The sequence shown here is derived from an EMBL/GenBank/DDBJ whole genome shotgun (WGS) entry which is preliminary data.</text>
</comment>
<dbReference type="SUPFAM" id="SSF53756">
    <property type="entry name" value="UDP-Glycosyltransferase/glycogen phosphorylase"/>
    <property type="match status" value="1"/>
</dbReference>
<proteinExistence type="inferred from homology"/>
<dbReference type="EMBL" id="JAJHJB010000010">
    <property type="protein sequence ID" value="MCC5465625.1"/>
    <property type="molecule type" value="Genomic_DNA"/>
</dbReference>
<gene>
    <name evidence="3" type="primary">wecB</name>
    <name evidence="3" type="ORF">LMF89_09675</name>
</gene>
<comment type="similarity">
    <text evidence="1">Belongs to the UDP-N-acetylglucosamine 2-epimerase family.</text>
</comment>
<dbReference type="Proteomes" id="UP001165492">
    <property type="component" value="Unassembled WGS sequence"/>
</dbReference>
<reference evidence="3" key="1">
    <citation type="submission" date="2021-11" db="EMBL/GenBank/DDBJ databases">
        <title>Description of a new species Pelosinus isolated from the bottom sediments of Lake Baikal.</title>
        <authorList>
            <person name="Zakharyuk A."/>
        </authorList>
    </citation>
    <scope>NUCLEOTIDE SEQUENCE</scope>
    <source>
        <strain evidence="3">Bkl1</strain>
    </source>
</reference>
<keyword evidence="4" id="KW-1185">Reference proteome</keyword>
<feature type="domain" description="UDP-N-acetylglucosamine 2-epimerase" evidence="2">
    <location>
        <begin position="27"/>
        <end position="355"/>
    </location>
</feature>
<protein>
    <submittedName>
        <fullName evidence="3">UDP-N-acetylglucosamine 2-epimerase (Non-hydrolyzing)</fullName>
        <ecNumber evidence="3">5.1.3.14</ecNumber>
    </submittedName>
</protein>
<dbReference type="InterPro" id="IPR029767">
    <property type="entry name" value="WecB-like"/>
</dbReference>
<dbReference type="Gene3D" id="3.40.50.2000">
    <property type="entry name" value="Glycogen Phosphorylase B"/>
    <property type="match status" value="2"/>
</dbReference>
<dbReference type="NCBIfam" id="TIGR00236">
    <property type="entry name" value="wecB"/>
    <property type="match status" value="1"/>
</dbReference>
<evidence type="ECO:0000313" key="4">
    <source>
        <dbReference type="Proteomes" id="UP001165492"/>
    </source>
</evidence>
<dbReference type="GO" id="GO:0008761">
    <property type="term" value="F:UDP-N-acetylglucosamine 2-epimerase activity"/>
    <property type="evidence" value="ECO:0007669"/>
    <property type="project" value="UniProtKB-EC"/>
</dbReference>
<dbReference type="PANTHER" id="PTHR43174">
    <property type="entry name" value="UDP-N-ACETYLGLUCOSAMINE 2-EPIMERASE"/>
    <property type="match status" value="1"/>
</dbReference>
<dbReference type="PANTHER" id="PTHR43174:SF1">
    <property type="entry name" value="UDP-N-ACETYLGLUCOSAMINE 2-EPIMERASE"/>
    <property type="match status" value="1"/>
</dbReference>
<dbReference type="Pfam" id="PF02350">
    <property type="entry name" value="Epimerase_2"/>
    <property type="match status" value="1"/>
</dbReference>
<evidence type="ECO:0000313" key="3">
    <source>
        <dbReference type="EMBL" id="MCC5465625.1"/>
    </source>
</evidence>
<evidence type="ECO:0000259" key="2">
    <source>
        <dbReference type="Pfam" id="PF02350"/>
    </source>
</evidence>
<dbReference type="CDD" id="cd03786">
    <property type="entry name" value="GTB_UDP-GlcNAc_2-Epimerase"/>
    <property type="match status" value="1"/>
</dbReference>
<dbReference type="EC" id="5.1.3.14" evidence="3"/>
<keyword evidence="1 3" id="KW-0413">Isomerase</keyword>